<protein>
    <submittedName>
        <fullName evidence="2">Uncharacterized protein</fullName>
    </submittedName>
</protein>
<name>A0AAV9DPS2_ACOCL</name>
<proteinExistence type="predicted"/>
<dbReference type="AlphaFoldDB" id="A0AAV9DPS2"/>
<evidence type="ECO:0000313" key="2">
    <source>
        <dbReference type="EMBL" id="KAK1302508.1"/>
    </source>
</evidence>
<reference evidence="2" key="1">
    <citation type="journal article" date="2023" name="Nat. Commun.">
        <title>Diploid and tetraploid genomes of Acorus and the evolution of monocots.</title>
        <authorList>
            <person name="Ma L."/>
            <person name="Liu K.W."/>
            <person name="Li Z."/>
            <person name="Hsiao Y.Y."/>
            <person name="Qi Y."/>
            <person name="Fu T."/>
            <person name="Tang G.D."/>
            <person name="Zhang D."/>
            <person name="Sun W.H."/>
            <person name="Liu D.K."/>
            <person name="Li Y."/>
            <person name="Chen G.Z."/>
            <person name="Liu X.D."/>
            <person name="Liao X.Y."/>
            <person name="Jiang Y.T."/>
            <person name="Yu X."/>
            <person name="Hao Y."/>
            <person name="Huang J."/>
            <person name="Zhao X.W."/>
            <person name="Ke S."/>
            <person name="Chen Y.Y."/>
            <person name="Wu W.L."/>
            <person name="Hsu J.L."/>
            <person name="Lin Y.F."/>
            <person name="Huang M.D."/>
            <person name="Li C.Y."/>
            <person name="Huang L."/>
            <person name="Wang Z.W."/>
            <person name="Zhao X."/>
            <person name="Zhong W.Y."/>
            <person name="Peng D.H."/>
            <person name="Ahmad S."/>
            <person name="Lan S."/>
            <person name="Zhang J.S."/>
            <person name="Tsai W.C."/>
            <person name="Van de Peer Y."/>
            <person name="Liu Z.J."/>
        </authorList>
    </citation>
    <scope>NUCLEOTIDE SEQUENCE</scope>
    <source>
        <strain evidence="2">CP</strain>
    </source>
</reference>
<feature type="compositionally biased region" description="Acidic residues" evidence="1">
    <location>
        <begin position="9"/>
        <end position="19"/>
    </location>
</feature>
<gene>
    <name evidence="2" type="ORF">QJS10_CPB12g00058</name>
</gene>
<reference evidence="2" key="2">
    <citation type="submission" date="2023-06" db="EMBL/GenBank/DDBJ databases">
        <authorList>
            <person name="Ma L."/>
            <person name="Liu K.-W."/>
            <person name="Li Z."/>
            <person name="Hsiao Y.-Y."/>
            <person name="Qi Y."/>
            <person name="Fu T."/>
            <person name="Tang G."/>
            <person name="Zhang D."/>
            <person name="Sun W.-H."/>
            <person name="Liu D.-K."/>
            <person name="Li Y."/>
            <person name="Chen G.-Z."/>
            <person name="Liu X.-D."/>
            <person name="Liao X.-Y."/>
            <person name="Jiang Y.-T."/>
            <person name="Yu X."/>
            <person name="Hao Y."/>
            <person name="Huang J."/>
            <person name="Zhao X.-W."/>
            <person name="Ke S."/>
            <person name="Chen Y.-Y."/>
            <person name="Wu W.-L."/>
            <person name="Hsu J.-L."/>
            <person name="Lin Y.-F."/>
            <person name="Huang M.-D."/>
            <person name="Li C.-Y."/>
            <person name="Huang L."/>
            <person name="Wang Z.-W."/>
            <person name="Zhao X."/>
            <person name="Zhong W.-Y."/>
            <person name="Peng D.-H."/>
            <person name="Ahmad S."/>
            <person name="Lan S."/>
            <person name="Zhang J.-S."/>
            <person name="Tsai W.-C."/>
            <person name="Van De Peer Y."/>
            <person name="Liu Z.-J."/>
        </authorList>
    </citation>
    <scope>NUCLEOTIDE SEQUENCE</scope>
    <source>
        <strain evidence="2">CP</strain>
        <tissue evidence="2">Leaves</tissue>
    </source>
</reference>
<sequence length="123" mass="13852">MDPYLKDKDDDDEEEEAEDMTIKPTDAVIACVCNEDDVNYLKAYFKPKTGDQGEIPQHESVNLGSWNLKWIVRNIEALITISSPPPPPPLQQASTITELTDTNTIKHKLLRFLIPKALTSTNI</sequence>
<dbReference type="Proteomes" id="UP001180020">
    <property type="component" value="Unassembled WGS sequence"/>
</dbReference>
<keyword evidence="3" id="KW-1185">Reference proteome</keyword>
<dbReference type="EMBL" id="JAUJYO010000012">
    <property type="protein sequence ID" value="KAK1302508.1"/>
    <property type="molecule type" value="Genomic_DNA"/>
</dbReference>
<comment type="caution">
    <text evidence="2">The sequence shown here is derived from an EMBL/GenBank/DDBJ whole genome shotgun (WGS) entry which is preliminary data.</text>
</comment>
<accession>A0AAV9DPS2</accession>
<organism evidence="2 3">
    <name type="scientific">Acorus calamus</name>
    <name type="common">Sweet flag</name>
    <dbReference type="NCBI Taxonomy" id="4465"/>
    <lineage>
        <taxon>Eukaryota</taxon>
        <taxon>Viridiplantae</taxon>
        <taxon>Streptophyta</taxon>
        <taxon>Embryophyta</taxon>
        <taxon>Tracheophyta</taxon>
        <taxon>Spermatophyta</taxon>
        <taxon>Magnoliopsida</taxon>
        <taxon>Liliopsida</taxon>
        <taxon>Acoraceae</taxon>
        <taxon>Acorus</taxon>
    </lineage>
</organism>
<evidence type="ECO:0000256" key="1">
    <source>
        <dbReference type="SAM" id="MobiDB-lite"/>
    </source>
</evidence>
<feature type="region of interest" description="Disordered" evidence="1">
    <location>
        <begin position="1"/>
        <end position="21"/>
    </location>
</feature>
<evidence type="ECO:0000313" key="3">
    <source>
        <dbReference type="Proteomes" id="UP001180020"/>
    </source>
</evidence>